<comment type="caution">
    <text evidence="2">The sequence shown here is derived from an EMBL/GenBank/DDBJ whole genome shotgun (WGS) entry which is preliminary data.</text>
</comment>
<dbReference type="InterPro" id="IPR027417">
    <property type="entry name" value="P-loop_NTPase"/>
</dbReference>
<keyword evidence="3" id="KW-1185">Reference proteome</keyword>
<evidence type="ECO:0000313" key="3">
    <source>
        <dbReference type="Proteomes" id="UP001596391"/>
    </source>
</evidence>
<protein>
    <submittedName>
        <fullName evidence="2">Uncharacterized protein</fullName>
    </submittedName>
</protein>
<keyword evidence="1" id="KW-0175">Coiled coil</keyword>
<reference evidence="3" key="1">
    <citation type="journal article" date="2019" name="Int. J. Syst. Evol. Microbiol.">
        <title>The Global Catalogue of Microorganisms (GCM) 10K type strain sequencing project: providing services to taxonomists for standard genome sequencing and annotation.</title>
        <authorList>
            <consortium name="The Broad Institute Genomics Platform"/>
            <consortium name="The Broad Institute Genome Sequencing Center for Infectious Disease"/>
            <person name="Wu L."/>
            <person name="Ma J."/>
        </authorList>
    </citation>
    <scope>NUCLEOTIDE SEQUENCE [LARGE SCALE GENOMIC DNA]</scope>
    <source>
        <strain evidence="3">CGMCC 1.16026</strain>
    </source>
</reference>
<dbReference type="Proteomes" id="UP001596391">
    <property type="component" value="Unassembled WGS sequence"/>
</dbReference>
<dbReference type="EMBL" id="JBHSWI010000001">
    <property type="protein sequence ID" value="MFC6644670.1"/>
    <property type="molecule type" value="Genomic_DNA"/>
</dbReference>
<gene>
    <name evidence="2" type="ORF">ACFQBQ_03500</name>
</gene>
<evidence type="ECO:0000313" key="2">
    <source>
        <dbReference type="EMBL" id="MFC6644670.1"/>
    </source>
</evidence>
<dbReference type="RefSeq" id="WP_263372772.1">
    <property type="nucleotide sequence ID" value="NZ_JAGSYD010000006.1"/>
</dbReference>
<sequence length="549" mass="62119">MMKGVMAALGHELELPPAIRMHCRAAEIALELEGRRLIVTRDLAEEYRLTVDEEGSSTTYSNAKDYANWFMGLLTESAPSLTNKQKQEAILYPSIVFPAFWVDQDHGWTQDYWTPPNKNFLLDQRQEVIRFLIGLPPRHPFRARTAFEEAKAALEKTEKSIELQRFVINRLERDERFVQGETPRLEQRKAQIEQNLEDSRVVLELIRSTTNVFDRELSALEAQLATLDARDGALGKRREQLSLVFSELEGEEEILTANVQATDLLRQFCGREDCLMFQHSDRSFGRSLLFLKDQIKDMRRTDGQLSREMATVAEEKRLVQAKISAKRAERAAAVEGSPQASISRQLSSLTNELVEVELKLAKLRQLATEQERFNRLLDRREQEVIAVTAARPHGIRGVGALSDARRLLSDSVQQWLTTLGTKNFNGAHFDDDLNLFVDGERFSITTHQSGSTRTRIVLAFHAAILEVALARGGNHPGWLLFDAPKQHELDQADFDAYTQRLQMVASRYPGKLQIVFSAADLKTQFEAGDEVWAPAFAVGGGLRFLGPTA</sequence>
<feature type="coiled-coil region" evidence="1">
    <location>
        <begin position="346"/>
        <end position="383"/>
    </location>
</feature>
<accession>A0ABW1Z6T5</accession>
<name>A0ABW1Z6T5_9BACT</name>
<evidence type="ECO:0000256" key="1">
    <source>
        <dbReference type="SAM" id="Coils"/>
    </source>
</evidence>
<proteinExistence type="predicted"/>
<organism evidence="2 3">
    <name type="scientific">Granulicella cerasi</name>
    <dbReference type="NCBI Taxonomy" id="741063"/>
    <lineage>
        <taxon>Bacteria</taxon>
        <taxon>Pseudomonadati</taxon>
        <taxon>Acidobacteriota</taxon>
        <taxon>Terriglobia</taxon>
        <taxon>Terriglobales</taxon>
        <taxon>Acidobacteriaceae</taxon>
        <taxon>Granulicella</taxon>
    </lineage>
</organism>
<dbReference type="Gene3D" id="3.40.50.300">
    <property type="entry name" value="P-loop containing nucleotide triphosphate hydrolases"/>
    <property type="match status" value="1"/>
</dbReference>